<dbReference type="SUPFAM" id="SSF52266">
    <property type="entry name" value="SGNH hydrolase"/>
    <property type="match status" value="1"/>
</dbReference>
<dbReference type="Pfam" id="PF13472">
    <property type="entry name" value="Lipase_GDSL_2"/>
    <property type="match status" value="1"/>
</dbReference>
<dbReference type="Gene3D" id="3.40.50.1110">
    <property type="entry name" value="SGNH hydrolase"/>
    <property type="match status" value="1"/>
</dbReference>
<sequence length="245" mass="27456" precursor="true">MNHLTRTYTSIFLFVLMLTTAVGHAAEIEKKKQRPKSQPNPAFVEFKDIPSLPRVLLIGDSISIGYTIPVRKLLEGKANVHRPPTNCGPTTRGIAEIDGWLGKGEWDVIHFNWGLHDLKYMGPDGQNRTDPNAPDSRQQVPIDQYKTNLEKLVTRLKQTKAKLIWRTTTPVPPGSQGRVPGDAAKYNAVAKKIMDEHNIEIDDQYAFAMQRLEELQRPGDVHFTPKGSEELAKQAVTKISNALAE</sequence>
<feature type="signal peptide" evidence="1">
    <location>
        <begin position="1"/>
        <end position="25"/>
    </location>
</feature>
<reference evidence="3 4" key="1">
    <citation type="submission" date="2019-02" db="EMBL/GenBank/DDBJ databases">
        <title>Deep-cultivation of Planctomycetes and their phenomic and genomic characterization uncovers novel biology.</title>
        <authorList>
            <person name="Wiegand S."/>
            <person name="Jogler M."/>
            <person name="Boedeker C."/>
            <person name="Pinto D."/>
            <person name="Vollmers J."/>
            <person name="Rivas-Marin E."/>
            <person name="Kohn T."/>
            <person name="Peeters S.H."/>
            <person name="Heuer A."/>
            <person name="Rast P."/>
            <person name="Oberbeckmann S."/>
            <person name="Bunk B."/>
            <person name="Jeske O."/>
            <person name="Meyerdierks A."/>
            <person name="Storesund J.E."/>
            <person name="Kallscheuer N."/>
            <person name="Luecker S."/>
            <person name="Lage O.M."/>
            <person name="Pohl T."/>
            <person name="Merkel B.J."/>
            <person name="Hornburger P."/>
            <person name="Mueller R.-W."/>
            <person name="Bruemmer F."/>
            <person name="Labrenz M."/>
            <person name="Spormann A.M."/>
            <person name="Op Den Camp H."/>
            <person name="Overmann J."/>
            <person name="Amann R."/>
            <person name="Jetten M.S.M."/>
            <person name="Mascher T."/>
            <person name="Medema M.H."/>
            <person name="Devos D.P."/>
            <person name="Kaster A.-K."/>
            <person name="Ovreas L."/>
            <person name="Rohde M."/>
            <person name="Galperin M.Y."/>
            <person name="Jogler C."/>
        </authorList>
    </citation>
    <scope>NUCLEOTIDE SEQUENCE [LARGE SCALE GENOMIC DNA]</scope>
    <source>
        <strain evidence="3 4">Pla144</strain>
    </source>
</reference>
<dbReference type="OrthoDB" id="9815670at2"/>
<dbReference type="CDD" id="cd00229">
    <property type="entry name" value="SGNH_hydrolase"/>
    <property type="match status" value="1"/>
</dbReference>
<dbReference type="EMBL" id="SJPS01000003">
    <property type="protein sequence ID" value="TWU27501.1"/>
    <property type="molecule type" value="Genomic_DNA"/>
</dbReference>
<dbReference type="InterPro" id="IPR051532">
    <property type="entry name" value="Ester_Hydrolysis_Enzymes"/>
</dbReference>
<dbReference type="PANTHER" id="PTHR30383:SF26">
    <property type="entry name" value="SGNH HYDROLASE-TYPE ESTERASE DOMAIN-CONTAINING PROTEIN"/>
    <property type="match status" value="1"/>
</dbReference>
<comment type="caution">
    <text evidence="3">The sequence shown here is derived from an EMBL/GenBank/DDBJ whole genome shotgun (WGS) entry which is preliminary data.</text>
</comment>
<dbReference type="Proteomes" id="UP000318437">
    <property type="component" value="Unassembled WGS sequence"/>
</dbReference>
<gene>
    <name evidence="3" type="ORF">Pla144_22750</name>
</gene>
<dbReference type="PANTHER" id="PTHR30383">
    <property type="entry name" value="THIOESTERASE 1/PROTEASE 1/LYSOPHOSPHOLIPASE L1"/>
    <property type="match status" value="1"/>
</dbReference>
<evidence type="ECO:0000313" key="4">
    <source>
        <dbReference type="Proteomes" id="UP000318437"/>
    </source>
</evidence>
<evidence type="ECO:0000259" key="2">
    <source>
        <dbReference type="Pfam" id="PF13472"/>
    </source>
</evidence>
<feature type="chain" id="PRO_5022811182" evidence="1">
    <location>
        <begin position="26"/>
        <end position="245"/>
    </location>
</feature>
<keyword evidence="4" id="KW-1185">Reference proteome</keyword>
<accession>A0A5C6CVM7</accession>
<dbReference type="InterPro" id="IPR013830">
    <property type="entry name" value="SGNH_hydro"/>
</dbReference>
<keyword evidence="3" id="KW-0378">Hydrolase</keyword>
<dbReference type="GO" id="GO:0004622">
    <property type="term" value="F:phosphatidylcholine lysophospholipase activity"/>
    <property type="evidence" value="ECO:0007669"/>
    <property type="project" value="TreeGrafter"/>
</dbReference>
<protein>
    <submittedName>
        <fullName evidence="3">GDSL-like Lipase/Acylhydrolase</fullName>
    </submittedName>
</protein>
<evidence type="ECO:0000313" key="3">
    <source>
        <dbReference type="EMBL" id="TWU27501.1"/>
    </source>
</evidence>
<dbReference type="AlphaFoldDB" id="A0A5C6CVM7"/>
<organism evidence="3 4">
    <name type="scientific">Bythopirellula polymerisocia</name>
    <dbReference type="NCBI Taxonomy" id="2528003"/>
    <lineage>
        <taxon>Bacteria</taxon>
        <taxon>Pseudomonadati</taxon>
        <taxon>Planctomycetota</taxon>
        <taxon>Planctomycetia</taxon>
        <taxon>Pirellulales</taxon>
        <taxon>Lacipirellulaceae</taxon>
        <taxon>Bythopirellula</taxon>
    </lineage>
</organism>
<dbReference type="InterPro" id="IPR036514">
    <property type="entry name" value="SGNH_hydro_sf"/>
</dbReference>
<name>A0A5C6CVM7_9BACT</name>
<feature type="domain" description="SGNH hydrolase-type esterase" evidence="2">
    <location>
        <begin position="58"/>
        <end position="228"/>
    </location>
</feature>
<keyword evidence="1" id="KW-0732">Signal</keyword>
<evidence type="ECO:0000256" key="1">
    <source>
        <dbReference type="SAM" id="SignalP"/>
    </source>
</evidence>
<proteinExistence type="predicted"/>
<dbReference type="RefSeq" id="WP_146450698.1">
    <property type="nucleotide sequence ID" value="NZ_SJPS01000003.1"/>
</dbReference>